<feature type="non-terminal residue" evidence="4">
    <location>
        <position position="167"/>
    </location>
</feature>
<dbReference type="AlphaFoldDB" id="S8CY85"/>
<organism evidence="4 5">
    <name type="scientific">Genlisea aurea</name>
    <dbReference type="NCBI Taxonomy" id="192259"/>
    <lineage>
        <taxon>Eukaryota</taxon>
        <taxon>Viridiplantae</taxon>
        <taxon>Streptophyta</taxon>
        <taxon>Embryophyta</taxon>
        <taxon>Tracheophyta</taxon>
        <taxon>Spermatophyta</taxon>
        <taxon>Magnoliopsida</taxon>
        <taxon>eudicotyledons</taxon>
        <taxon>Gunneridae</taxon>
        <taxon>Pentapetalae</taxon>
        <taxon>asterids</taxon>
        <taxon>lamiids</taxon>
        <taxon>Lamiales</taxon>
        <taxon>Lentibulariaceae</taxon>
        <taxon>Genlisea</taxon>
    </lineage>
</organism>
<keyword evidence="5" id="KW-1185">Reference proteome</keyword>
<feature type="coiled-coil region" evidence="3">
    <location>
        <begin position="12"/>
        <end position="98"/>
    </location>
</feature>
<dbReference type="InterPro" id="IPR029688">
    <property type="entry name" value="ICR"/>
</dbReference>
<dbReference type="Gene3D" id="1.10.287.1490">
    <property type="match status" value="1"/>
</dbReference>
<dbReference type="EMBL" id="AUSU01001876">
    <property type="protein sequence ID" value="EPS69971.1"/>
    <property type="molecule type" value="Genomic_DNA"/>
</dbReference>
<dbReference type="PANTHER" id="PTHR34224">
    <property type="entry name" value="INTERACTOR OF CONSTITUTIVE ACTIVE ROPS 2, CHLOROPLASTIC-RELATED"/>
    <property type="match status" value="1"/>
</dbReference>
<evidence type="ECO:0000313" key="5">
    <source>
        <dbReference type="Proteomes" id="UP000015453"/>
    </source>
</evidence>
<dbReference type="PANTHER" id="PTHR34224:SF2">
    <property type="entry name" value="INTERACTOR OF CONSTITUTIVE ACTIVE ROPS 4"/>
    <property type="match status" value="1"/>
</dbReference>
<gene>
    <name evidence="4" type="ORF">M569_04792</name>
</gene>
<accession>S8CY85</accession>
<reference evidence="4 5" key="1">
    <citation type="journal article" date="2013" name="BMC Genomics">
        <title>The miniature genome of a carnivorous plant Genlisea aurea contains a low number of genes and short non-coding sequences.</title>
        <authorList>
            <person name="Leushkin E.V."/>
            <person name="Sutormin R.A."/>
            <person name="Nabieva E.R."/>
            <person name="Penin A.A."/>
            <person name="Kondrashov A.S."/>
            <person name="Logacheva M.D."/>
        </authorList>
    </citation>
    <scope>NUCLEOTIDE SEQUENCE [LARGE SCALE GENOMIC DNA]</scope>
</reference>
<name>S8CY85_9LAMI</name>
<protein>
    <submittedName>
        <fullName evidence="4">Uncharacterized protein</fullName>
    </submittedName>
</protein>
<evidence type="ECO:0000256" key="2">
    <source>
        <dbReference type="ARBA" id="ARBA00023054"/>
    </source>
</evidence>
<proteinExistence type="inferred from homology"/>
<evidence type="ECO:0000313" key="4">
    <source>
        <dbReference type="EMBL" id="EPS69971.1"/>
    </source>
</evidence>
<dbReference type="Proteomes" id="UP000015453">
    <property type="component" value="Unassembled WGS sequence"/>
</dbReference>
<dbReference type="OrthoDB" id="782896at2759"/>
<keyword evidence="2 3" id="KW-0175">Coiled coil</keyword>
<evidence type="ECO:0000256" key="1">
    <source>
        <dbReference type="ARBA" id="ARBA00009778"/>
    </source>
</evidence>
<sequence>LSDEICTLKIKLEEKDREISVFRHENESLNSQLEEKSTMFSLARSEIERLKSRLNQVVQELEKSRSYESLMAERMEAAEKAKQDMDSEMKRLAVQTEQWRKAADAAATVLSGSADENCRRISERCGSMDAHYMNSLENFRSSPMIGDDDHAVFGSEKRRSGGGIRML</sequence>
<comment type="similarity">
    <text evidence="1">Belongs to the ICR family.</text>
</comment>
<feature type="non-terminal residue" evidence="4">
    <location>
        <position position="1"/>
    </location>
</feature>
<evidence type="ECO:0000256" key="3">
    <source>
        <dbReference type="SAM" id="Coils"/>
    </source>
</evidence>
<comment type="caution">
    <text evidence="4">The sequence shown here is derived from an EMBL/GenBank/DDBJ whole genome shotgun (WGS) entry which is preliminary data.</text>
</comment>